<dbReference type="InterPro" id="IPR013154">
    <property type="entry name" value="ADH-like_N"/>
</dbReference>
<evidence type="ECO:0000313" key="11">
    <source>
        <dbReference type="EMBL" id="KAK4240553.1"/>
    </source>
</evidence>
<dbReference type="Pfam" id="PF00109">
    <property type="entry name" value="ketoacyl-synt"/>
    <property type="match status" value="1"/>
</dbReference>
<dbReference type="InterPro" id="IPR006162">
    <property type="entry name" value="Ppantetheine_attach_site"/>
</dbReference>
<dbReference type="CDD" id="cd00833">
    <property type="entry name" value="PKS"/>
    <property type="match status" value="1"/>
</dbReference>
<dbReference type="Gene3D" id="3.40.366.10">
    <property type="entry name" value="Malonyl-Coenzyme A Acyl Carrier Protein, domain 2"/>
    <property type="match status" value="1"/>
</dbReference>
<evidence type="ECO:0000256" key="5">
    <source>
        <dbReference type="ARBA" id="ARBA00023268"/>
    </source>
</evidence>
<feature type="domain" description="Ketosynthase family 3 (KS3)" evidence="9">
    <location>
        <begin position="7"/>
        <end position="434"/>
    </location>
</feature>
<evidence type="ECO:0000259" key="10">
    <source>
        <dbReference type="PROSITE" id="PS52019"/>
    </source>
</evidence>
<reference evidence="11" key="1">
    <citation type="journal article" date="2023" name="Mol. Phylogenet. Evol.">
        <title>Genome-scale phylogeny and comparative genomics of the fungal order Sordariales.</title>
        <authorList>
            <person name="Hensen N."/>
            <person name="Bonometti L."/>
            <person name="Westerberg I."/>
            <person name="Brannstrom I.O."/>
            <person name="Guillou S."/>
            <person name="Cros-Aarteil S."/>
            <person name="Calhoun S."/>
            <person name="Haridas S."/>
            <person name="Kuo A."/>
            <person name="Mondo S."/>
            <person name="Pangilinan J."/>
            <person name="Riley R."/>
            <person name="LaButti K."/>
            <person name="Andreopoulos B."/>
            <person name="Lipzen A."/>
            <person name="Chen C."/>
            <person name="Yan M."/>
            <person name="Daum C."/>
            <person name="Ng V."/>
            <person name="Clum A."/>
            <person name="Steindorff A."/>
            <person name="Ohm R.A."/>
            <person name="Martin F."/>
            <person name="Silar P."/>
            <person name="Natvig D.O."/>
            <person name="Lalanne C."/>
            <person name="Gautier V."/>
            <person name="Ament-Velasquez S.L."/>
            <person name="Kruys A."/>
            <person name="Hutchinson M.I."/>
            <person name="Powell A.J."/>
            <person name="Barry K."/>
            <person name="Miller A.N."/>
            <person name="Grigoriev I.V."/>
            <person name="Debuchy R."/>
            <person name="Gladieux P."/>
            <person name="Hiltunen Thoren M."/>
            <person name="Johannesson H."/>
        </authorList>
    </citation>
    <scope>NUCLEOTIDE SEQUENCE</scope>
    <source>
        <strain evidence="11">CBS 532.94</strain>
    </source>
</reference>
<dbReference type="SMART" id="SM00822">
    <property type="entry name" value="PKS_KR"/>
    <property type="match status" value="1"/>
</dbReference>
<dbReference type="InterPro" id="IPR014043">
    <property type="entry name" value="Acyl_transferase_dom"/>
</dbReference>
<dbReference type="CDD" id="cd05195">
    <property type="entry name" value="enoyl_red"/>
    <property type="match status" value="1"/>
</dbReference>
<dbReference type="GO" id="GO:1901336">
    <property type="term" value="P:lactone biosynthetic process"/>
    <property type="evidence" value="ECO:0007669"/>
    <property type="project" value="UniProtKB-ARBA"/>
</dbReference>
<dbReference type="InterPro" id="IPR036736">
    <property type="entry name" value="ACP-like_sf"/>
</dbReference>
<dbReference type="InterPro" id="IPR016036">
    <property type="entry name" value="Malonyl_transacylase_ACP-bd"/>
</dbReference>
<evidence type="ECO:0000256" key="7">
    <source>
        <dbReference type="SAM" id="MobiDB-lite"/>
    </source>
</evidence>
<dbReference type="Pfam" id="PF00550">
    <property type="entry name" value="PP-binding"/>
    <property type="match status" value="1"/>
</dbReference>
<evidence type="ECO:0000259" key="9">
    <source>
        <dbReference type="PROSITE" id="PS52004"/>
    </source>
</evidence>
<dbReference type="SUPFAM" id="SSF51735">
    <property type="entry name" value="NAD(P)-binding Rossmann-fold domains"/>
    <property type="match status" value="2"/>
</dbReference>
<comment type="caution">
    <text evidence="11">The sequence shown here is derived from an EMBL/GenBank/DDBJ whole genome shotgun (WGS) entry which is preliminary data.</text>
</comment>
<dbReference type="InterPro" id="IPR049900">
    <property type="entry name" value="PKS_mFAS_DH"/>
</dbReference>
<feature type="compositionally biased region" description="Low complexity" evidence="7">
    <location>
        <begin position="1432"/>
        <end position="1447"/>
    </location>
</feature>
<dbReference type="InterPro" id="IPR016035">
    <property type="entry name" value="Acyl_Trfase/lysoPLipase"/>
</dbReference>
<feature type="compositionally biased region" description="Acidic residues" evidence="7">
    <location>
        <begin position="1688"/>
        <end position="1698"/>
    </location>
</feature>
<dbReference type="InterPro" id="IPR016039">
    <property type="entry name" value="Thiolase-like"/>
</dbReference>
<dbReference type="EMBL" id="MU860038">
    <property type="protein sequence ID" value="KAK4240553.1"/>
    <property type="molecule type" value="Genomic_DNA"/>
</dbReference>
<dbReference type="PANTHER" id="PTHR43775">
    <property type="entry name" value="FATTY ACID SYNTHASE"/>
    <property type="match status" value="1"/>
</dbReference>
<dbReference type="Pfam" id="PF21089">
    <property type="entry name" value="PKS_DH_N"/>
    <property type="match status" value="1"/>
</dbReference>
<dbReference type="SMART" id="SM00826">
    <property type="entry name" value="PKS_DH"/>
    <property type="match status" value="1"/>
</dbReference>
<dbReference type="InterPro" id="IPR050091">
    <property type="entry name" value="PKS_NRPS_Biosynth_Enz"/>
</dbReference>
<dbReference type="InterPro" id="IPR020806">
    <property type="entry name" value="PKS_PP-bd"/>
</dbReference>
<dbReference type="Pfam" id="PF16197">
    <property type="entry name" value="KAsynt_C_assoc"/>
    <property type="match status" value="1"/>
</dbReference>
<dbReference type="InterPro" id="IPR020807">
    <property type="entry name" value="PKS_DH"/>
</dbReference>
<dbReference type="PROSITE" id="PS52004">
    <property type="entry name" value="KS3_2"/>
    <property type="match status" value="1"/>
</dbReference>
<dbReference type="Pfam" id="PF00698">
    <property type="entry name" value="Acyl_transf_1"/>
    <property type="match status" value="1"/>
</dbReference>
<dbReference type="SMART" id="SM00827">
    <property type="entry name" value="PKS_AT"/>
    <property type="match status" value="1"/>
</dbReference>
<dbReference type="InterPro" id="IPR001227">
    <property type="entry name" value="Ac_transferase_dom_sf"/>
</dbReference>
<dbReference type="Gene3D" id="3.10.129.110">
    <property type="entry name" value="Polyketide synthase dehydratase"/>
    <property type="match status" value="1"/>
</dbReference>
<dbReference type="InterPro" id="IPR014030">
    <property type="entry name" value="Ketoacyl_synth_N"/>
</dbReference>
<keyword evidence="4" id="KW-0560">Oxidoreductase</keyword>
<accession>A0AAN7CEF0</accession>
<dbReference type="Gene3D" id="3.90.180.10">
    <property type="entry name" value="Medium-chain alcohol dehydrogenases, catalytic domain"/>
    <property type="match status" value="1"/>
</dbReference>
<dbReference type="InterPro" id="IPR014031">
    <property type="entry name" value="Ketoacyl_synth_C"/>
</dbReference>
<dbReference type="SUPFAM" id="SSF55048">
    <property type="entry name" value="Probable ACP-binding domain of malonyl-CoA ACP transacylase"/>
    <property type="match status" value="1"/>
</dbReference>
<dbReference type="PROSITE" id="PS50075">
    <property type="entry name" value="CARRIER"/>
    <property type="match status" value="1"/>
</dbReference>
<evidence type="ECO:0008006" key="13">
    <source>
        <dbReference type="Google" id="ProtNLM"/>
    </source>
</evidence>
<dbReference type="Proteomes" id="UP001303760">
    <property type="component" value="Unassembled WGS sequence"/>
</dbReference>
<reference evidence="11" key="2">
    <citation type="submission" date="2023-05" db="EMBL/GenBank/DDBJ databases">
        <authorList>
            <consortium name="Lawrence Berkeley National Laboratory"/>
            <person name="Steindorff A."/>
            <person name="Hensen N."/>
            <person name="Bonometti L."/>
            <person name="Westerberg I."/>
            <person name="Brannstrom I.O."/>
            <person name="Guillou S."/>
            <person name="Cros-Aarteil S."/>
            <person name="Calhoun S."/>
            <person name="Haridas S."/>
            <person name="Kuo A."/>
            <person name="Mondo S."/>
            <person name="Pangilinan J."/>
            <person name="Riley R."/>
            <person name="Labutti K."/>
            <person name="Andreopoulos B."/>
            <person name="Lipzen A."/>
            <person name="Chen C."/>
            <person name="Yanf M."/>
            <person name="Daum C."/>
            <person name="Ng V."/>
            <person name="Clum A."/>
            <person name="Ohm R."/>
            <person name="Martin F."/>
            <person name="Silar P."/>
            <person name="Natvig D."/>
            <person name="Lalanne C."/>
            <person name="Gautier V."/>
            <person name="Ament-Velasquez S.L."/>
            <person name="Kruys A."/>
            <person name="Hutchinson M.I."/>
            <person name="Powell A.J."/>
            <person name="Barry K."/>
            <person name="Miller A.N."/>
            <person name="Grigoriev I.V."/>
            <person name="Debuchy R."/>
            <person name="Gladieux P."/>
            <person name="Thoren M.H."/>
            <person name="Johannesson H."/>
        </authorList>
    </citation>
    <scope>NUCLEOTIDE SEQUENCE</scope>
    <source>
        <strain evidence="11">CBS 532.94</strain>
    </source>
</reference>
<feature type="region of interest" description="N-terminal hotdog fold" evidence="6">
    <location>
        <begin position="937"/>
        <end position="1075"/>
    </location>
</feature>
<dbReference type="Pfam" id="PF08659">
    <property type="entry name" value="KR"/>
    <property type="match status" value="1"/>
</dbReference>
<evidence type="ECO:0000256" key="1">
    <source>
        <dbReference type="ARBA" id="ARBA00022450"/>
    </source>
</evidence>
<dbReference type="GO" id="GO:0044550">
    <property type="term" value="P:secondary metabolite biosynthetic process"/>
    <property type="evidence" value="ECO:0007669"/>
    <property type="project" value="TreeGrafter"/>
</dbReference>
<dbReference type="Gene3D" id="1.10.1200.10">
    <property type="entry name" value="ACP-like"/>
    <property type="match status" value="1"/>
</dbReference>
<dbReference type="SUPFAM" id="SSF52151">
    <property type="entry name" value="FabD/lysophospholipase-like"/>
    <property type="match status" value="1"/>
</dbReference>
<keyword evidence="3" id="KW-0808">Transferase</keyword>
<dbReference type="Pfam" id="PF02801">
    <property type="entry name" value="Ketoacyl-synt_C"/>
    <property type="match status" value="1"/>
</dbReference>
<dbReference type="SMART" id="SM00825">
    <property type="entry name" value="PKS_KS"/>
    <property type="match status" value="1"/>
</dbReference>
<dbReference type="SMART" id="SM00823">
    <property type="entry name" value="PKS_PP"/>
    <property type="match status" value="1"/>
</dbReference>
<dbReference type="InterPro" id="IPR032821">
    <property type="entry name" value="PKS_assoc"/>
</dbReference>
<evidence type="ECO:0000256" key="4">
    <source>
        <dbReference type="ARBA" id="ARBA00023002"/>
    </source>
</evidence>
<sequence length="2495" mass="270040">MAQTFRQEPVAIVGFACRLPGGNNNPQRLWDFLLAGSVADNTVPETRFRFEGHYDGSHKPRTMRQAGGMFLGDVDPADFDASFFEVSTTEAVAMDPNQRQMLEVVYEGLENAGIPLERLERKPVACFVGSYASDYGDMQNRDPEDRPANNALGVGRAILANRLSHFLNIRGPSATIDTACSGSLVGLDMACRYLSTGEVEAAIVATSNIYMSPEHMIDAGNVGSAHSPTALCHTFDVAADGYVKAEAVSAVIVKRLADAIRDRDPIRAVVLGTANTSNGRTAGIASPNSDAQALAIRQAYANAGITDFNLTTYLECHGTGTQAGDPTEVRGAGSVFAPTRPADRPLIIGSIKSNIGHSEPAAGISGLLKAVLAIEHGMIPGNPTFINPSPKIDFVGNKVKAFRSAIPWPQDAPRRASVNSFGYGGSNAHAIVEQAALDRAHHVKSYIAADEEAEEEGEYGDEDDVAARPQVVVLSANDAHSLNGNVAALTKHLLNPRVRVRLTDLAYTLSERRTRLWHRAFVTTRSTEGIDEKAFVIAKKGAQAPRVGFVFTGQGAQWPQMGAELVRLFPRARKLLEELDAVLQSQQALEAAPAWSIVKELTEARSAEHLRQPEFSQPLVTALQLCLLDVLDSWGVRPEKVVGHSSGEIAAAYAAGLLDRAGAIKAAFYRGRAAVNRSHEAEKDVGMLAVGLGAQAAQEFLEKGDYAGKAWIACFNSPSSVTISGKKAALEILQDTVKAAGHFARLLQVDLAYHSALMGPIGEEYEQLLREDPAFEPREKTDSSVAMYSSVTGALKTGPADAAYWKANMVSPVRFEEALKAMLSDRNPPTVLIEIGPSGALAGPVSQVIKALPVASGAQVVYGAAWSRGNDPAKSLFDTAGRLFISGADIDLSVVNGYDESVRTVVDLPNYTWNHTVKYWHENAASRDWRFRKYVAHDLLGSKILGTPWQAPTWRNRLSAANVPWLLDHKMGGDAIMPGAGFVTLALEAMWQKHCAVENLEGVAPNDLCYRFRNVKFSRALVIEENKDVMLTLSLTRVPGDKHWHEFRISSTLPGEEDLVREHCWGLARIQDAIEDEVAEGPDAAPLQSPQGPKLWYKAEREIGMDFGPAFQRLLQIEAVSGQRSCRTLLSLEPPPSRWTPQSYYPIHPAALDGCLQTPIPGNAEGERGNVKDVMIPGVIDDFVINKVPARLTTGRSIAHSTYSGRGRRDQDKSWIADTTVYDSETGRLVMRVRGLNYLKLDVPPRPDPHTFLRVEWKPDVTFLSQDQLLQHASGVDGLVDLVAHKTPSLRVLEVNLDAADSSSLWFPVTPTQGSAETSRSAYSRYDFASTDARTMVTVQERLQDRARTSFLHINPTDAGGALGIPADAVYDLVIIKASKETSSSLLQNFVANIKSFLADAAFALLVRHGDAKGLAATTTSSPHGELAVDQSSPATSSSASKTPSESGDSGPTASSASSVLAADDAEDVIKSLDWAKAFWTRDVVHRLVGKAAGVLASSILEVPPAYGDGGRQAYIWQHSTKQAELDIAQRGNLLVARLSESGPSPLGSSIQNELQQAGWDVKQQGFPLSPLSKQDADVVLVLDELVAPVLSKISTSQQWEAVKEIVGCGKPVVWVTQGAQGQAGNAQRVTEPDRAMVHGLFRVARREDERARLVTLDVQNGLGSADTSRAIRKVLDAVRRGPNTNEEKEEEEDEDEATAVPQETEYMERNGLLYVQRLVPDRAINAFKRAETEGLEPVLTDFHGTRAQLQIHAERLGTLQSLMWCETGVYDEDPLEDGHIEVEVMAVGVNFKDVATTMGIVPEDEYMIGFECAGVVKKLGGGVTRFREGDRVCILKPGSYANRVRVAVERCHAIPDTMSFEEAATIPSVYLCSLYSLYHMANLKEGQSVLIHSATGGVGIACIELAQYKKAEIYVTVGTEEKRQFLETNYGIPRDHMFSSRSAKFADEIMRHTKGRGVDCVVNSLIGELLDASWRIIADGGTMVEIGKRDIVDRNTLAMEPFDRNCSFRAVDMSFTKDIHDQRIASLFAELFVLIDGGHIKPIRPITTFGFDDVPAALQYIRSGRHLGKIVISNKGKEDVQVLARPAVRGLRLRPDVSYLIVGGLKGACGTLATHMARHGAKHIIVNSRSGIADEASARIVRNCAFYGCAVSEAKGDVGDLESVRRMFQTANPRIGGIVQGAMVLRDRPLENMTFDDYRTAIHAKVQGTWNLHLASQEAGPRHALDFFTMLSSTSGIIGNKGQANYAAANTFLDAFASYRRALGLRAHTVDLGVIEDVGYVAEQDDGLEVRFDKRQWTPIGETMLRRILTHSILQQSPDHEPISPASAAQMITGVAVPLVVAGDASSADLAREPRFAYLFASHGSGDAAASDESGSGSSNDAADQAVRALKAMHKSGAEGPALAQACVDALAAQFVKILRLESEVEPGRPLMAYGLDSLSAVELRNWIRTKLGVELTTLDITNASSLIALADKVVGKLPDLTANAKGAAAAKST</sequence>
<dbReference type="InterPro" id="IPR020841">
    <property type="entry name" value="PKS_Beta-ketoAc_synthase_dom"/>
</dbReference>
<feature type="region of interest" description="Disordered" evidence="7">
    <location>
        <begin position="1679"/>
        <end position="1700"/>
    </location>
</feature>
<dbReference type="SMART" id="SM00829">
    <property type="entry name" value="PKS_ER"/>
    <property type="match status" value="1"/>
</dbReference>
<dbReference type="Pfam" id="PF08240">
    <property type="entry name" value="ADH_N"/>
    <property type="match status" value="1"/>
</dbReference>
<dbReference type="PANTHER" id="PTHR43775:SF18">
    <property type="entry name" value="ENZYME, PUTATIVE (JCVI)-RELATED"/>
    <property type="match status" value="1"/>
</dbReference>
<name>A0AAN7CEF0_9PEZI</name>
<dbReference type="Gene3D" id="3.40.47.10">
    <property type="match status" value="1"/>
</dbReference>
<dbReference type="Pfam" id="PF13602">
    <property type="entry name" value="ADH_zinc_N_2"/>
    <property type="match status" value="1"/>
</dbReference>
<dbReference type="GO" id="GO:0006633">
    <property type="term" value="P:fatty acid biosynthetic process"/>
    <property type="evidence" value="ECO:0007669"/>
    <property type="project" value="TreeGrafter"/>
</dbReference>
<dbReference type="InterPro" id="IPR013968">
    <property type="entry name" value="PKS_KR"/>
</dbReference>
<dbReference type="SUPFAM" id="SSF50129">
    <property type="entry name" value="GroES-like"/>
    <property type="match status" value="1"/>
</dbReference>
<dbReference type="GO" id="GO:0031177">
    <property type="term" value="F:phosphopantetheine binding"/>
    <property type="evidence" value="ECO:0007669"/>
    <property type="project" value="InterPro"/>
</dbReference>
<evidence type="ECO:0000256" key="3">
    <source>
        <dbReference type="ARBA" id="ARBA00022679"/>
    </source>
</evidence>
<evidence type="ECO:0000256" key="2">
    <source>
        <dbReference type="ARBA" id="ARBA00022553"/>
    </source>
</evidence>
<dbReference type="SUPFAM" id="SSF53901">
    <property type="entry name" value="Thiolase-like"/>
    <property type="match status" value="1"/>
</dbReference>
<protein>
    <recommendedName>
        <fullName evidence="13">Polyketide synthase</fullName>
    </recommendedName>
</protein>
<dbReference type="PROSITE" id="PS00012">
    <property type="entry name" value="PHOSPHOPANTETHEINE"/>
    <property type="match status" value="1"/>
</dbReference>
<feature type="region of interest" description="C-terminal hotdog fold" evidence="6">
    <location>
        <begin position="1088"/>
        <end position="1247"/>
    </location>
</feature>
<feature type="active site" description="Proton acceptor; for dehydratase activity" evidence="6">
    <location>
        <position position="969"/>
    </location>
</feature>
<dbReference type="InterPro" id="IPR020843">
    <property type="entry name" value="ER"/>
</dbReference>
<dbReference type="Gene3D" id="3.40.50.720">
    <property type="entry name" value="NAD(P)-binding Rossmann-like Domain"/>
    <property type="match status" value="3"/>
</dbReference>
<evidence type="ECO:0000256" key="6">
    <source>
        <dbReference type="PROSITE-ProRule" id="PRU01363"/>
    </source>
</evidence>
<dbReference type="InterPro" id="IPR009081">
    <property type="entry name" value="PP-bd_ACP"/>
</dbReference>
<dbReference type="PROSITE" id="PS52019">
    <property type="entry name" value="PKS_MFAS_DH"/>
    <property type="match status" value="1"/>
</dbReference>
<dbReference type="FunFam" id="3.40.50.720:FF:000209">
    <property type="entry name" value="Polyketide synthase Pks12"/>
    <property type="match status" value="1"/>
</dbReference>
<keyword evidence="12" id="KW-1185">Reference proteome</keyword>
<gene>
    <name evidence="11" type="ORF">C8A03DRAFT_41969</name>
</gene>
<keyword evidence="5" id="KW-0511">Multifunctional enzyme</keyword>
<evidence type="ECO:0000313" key="12">
    <source>
        <dbReference type="Proteomes" id="UP001303760"/>
    </source>
</evidence>
<dbReference type="InterPro" id="IPR057326">
    <property type="entry name" value="KR_dom"/>
</dbReference>
<dbReference type="Pfam" id="PF14765">
    <property type="entry name" value="PS-DH"/>
    <property type="match status" value="1"/>
</dbReference>
<feature type="domain" description="PKS/mFAS DH" evidence="10">
    <location>
        <begin position="937"/>
        <end position="1247"/>
    </location>
</feature>
<organism evidence="11 12">
    <name type="scientific">Achaetomium macrosporum</name>
    <dbReference type="NCBI Taxonomy" id="79813"/>
    <lineage>
        <taxon>Eukaryota</taxon>
        <taxon>Fungi</taxon>
        <taxon>Dikarya</taxon>
        <taxon>Ascomycota</taxon>
        <taxon>Pezizomycotina</taxon>
        <taxon>Sordariomycetes</taxon>
        <taxon>Sordariomycetidae</taxon>
        <taxon>Sordariales</taxon>
        <taxon>Chaetomiaceae</taxon>
        <taxon>Achaetomium</taxon>
    </lineage>
</organism>
<dbReference type="SUPFAM" id="SSF47336">
    <property type="entry name" value="ACP-like"/>
    <property type="match status" value="1"/>
</dbReference>
<keyword evidence="1" id="KW-0596">Phosphopantetheine</keyword>
<proteinExistence type="predicted"/>
<evidence type="ECO:0000259" key="8">
    <source>
        <dbReference type="PROSITE" id="PS50075"/>
    </source>
</evidence>
<dbReference type="InterPro" id="IPR011032">
    <property type="entry name" value="GroES-like_sf"/>
</dbReference>
<dbReference type="GO" id="GO:0016491">
    <property type="term" value="F:oxidoreductase activity"/>
    <property type="evidence" value="ECO:0007669"/>
    <property type="project" value="UniProtKB-KW"/>
</dbReference>
<dbReference type="InterPro" id="IPR049552">
    <property type="entry name" value="PKS_DH_N"/>
</dbReference>
<feature type="region of interest" description="Disordered" evidence="7">
    <location>
        <begin position="1416"/>
        <end position="1458"/>
    </location>
</feature>
<keyword evidence="2" id="KW-0597">Phosphoprotein</keyword>
<feature type="active site" description="Proton donor; for dehydratase activity" evidence="6">
    <location>
        <position position="1153"/>
    </location>
</feature>
<feature type="domain" description="Carrier" evidence="8">
    <location>
        <begin position="2403"/>
        <end position="2479"/>
    </location>
</feature>
<dbReference type="InterPro" id="IPR036291">
    <property type="entry name" value="NAD(P)-bd_dom_sf"/>
</dbReference>
<dbReference type="GO" id="GO:0004312">
    <property type="term" value="F:fatty acid synthase activity"/>
    <property type="evidence" value="ECO:0007669"/>
    <property type="project" value="TreeGrafter"/>
</dbReference>
<dbReference type="InterPro" id="IPR042104">
    <property type="entry name" value="PKS_dehydratase_sf"/>
</dbReference>
<dbReference type="InterPro" id="IPR049551">
    <property type="entry name" value="PKS_DH_C"/>
</dbReference>